<evidence type="ECO:0000256" key="2">
    <source>
        <dbReference type="ARBA" id="ARBA00008857"/>
    </source>
</evidence>
<dbReference type="STRING" id="626937.HMPREF3293_00310"/>
<comment type="similarity">
    <text evidence="2">Belongs to the 'phage' integrase family.</text>
</comment>
<organism evidence="9 10">
    <name type="scientific">Christensenella minuta</name>
    <dbReference type="NCBI Taxonomy" id="626937"/>
    <lineage>
        <taxon>Bacteria</taxon>
        <taxon>Bacillati</taxon>
        <taxon>Bacillota</taxon>
        <taxon>Clostridia</taxon>
        <taxon>Christensenellales</taxon>
        <taxon>Christensenellaceae</taxon>
        <taxon>Christensenella</taxon>
    </lineage>
</organism>
<dbReference type="Proteomes" id="UP000070366">
    <property type="component" value="Unassembled WGS sequence"/>
</dbReference>
<dbReference type="PANTHER" id="PTHR30349:SF64">
    <property type="entry name" value="PROPHAGE INTEGRASE INTD-RELATED"/>
    <property type="match status" value="1"/>
</dbReference>
<name>A0A136Q835_9FIRM</name>
<dbReference type="Pfam" id="PF00589">
    <property type="entry name" value="Phage_integrase"/>
    <property type="match status" value="1"/>
</dbReference>
<dbReference type="GO" id="GO:0015074">
    <property type="term" value="P:DNA integration"/>
    <property type="evidence" value="ECO:0007669"/>
    <property type="project" value="UniProtKB-KW"/>
</dbReference>
<dbReference type="Gene3D" id="1.10.150.130">
    <property type="match status" value="1"/>
</dbReference>
<keyword evidence="3" id="KW-0229">DNA integration</keyword>
<dbReference type="GO" id="GO:0003677">
    <property type="term" value="F:DNA binding"/>
    <property type="evidence" value="ECO:0007669"/>
    <property type="project" value="UniProtKB-UniRule"/>
</dbReference>
<keyword evidence="4 6" id="KW-0238">DNA-binding</keyword>
<reference evidence="10" key="1">
    <citation type="submission" date="2016-02" db="EMBL/GenBank/DDBJ databases">
        <authorList>
            <person name="Mitreva M."/>
            <person name="Pepin K.H."/>
            <person name="Mihindukulasuriya K.A."/>
            <person name="Fulton R."/>
            <person name="Fronick C."/>
            <person name="O'Laughlin M."/>
            <person name="Miner T."/>
            <person name="Herter B."/>
            <person name="Rosa B.A."/>
            <person name="Cordes M."/>
            <person name="Tomlinson C."/>
            <person name="Wollam A."/>
            <person name="Palsikar V.B."/>
            <person name="Mardis E.R."/>
            <person name="Wilson R.K."/>
        </authorList>
    </citation>
    <scope>NUCLEOTIDE SEQUENCE [LARGE SCALE GENOMIC DNA]</scope>
    <source>
        <strain evidence="10">DSM 22607</strain>
    </source>
</reference>
<keyword evidence="5" id="KW-0233">DNA recombination</keyword>
<dbReference type="SUPFAM" id="SSF56349">
    <property type="entry name" value="DNA breaking-rejoining enzymes"/>
    <property type="match status" value="1"/>
</dbReference>
<evidence type="ECO:0000313" key="10">
    <source>
        <dbReference type="Proteomes" id="UP000070366"/>
    </source>
</evidence>
<dbReference type="GO" id="GO:0006310">
    <property type="term" value="P:DNA recombination"/>
    <property type="evidence" value="ECO:0007669"/>
    <property type="project" value="UniProtKB-KW"/>
</dbReference>
<comment type="function">
    <text evidence="1">Site-specific tyrosine recombinase, which acts by catalyzing the cutting and rejoining of the recombining DNA molecules.</text>
</comment>
<dbReference type="OrthoDB" id="9803188at2"/>
<feature type="domain" description="Core-binding (CB)" evidence="8">
    <location>
        <begin position="62"/>
        <end position="144"/>
    </location>
</feature>
<evidence type="ECO:0000256" key="1">
    <source>
        <dbReference type="ARBA" id="ARBA00003283"/>
    </source>
</evidence>
<comment type="caution">
    <text evidence="9">The sequence shown here is derived from an EMBL/GenBank/DDBJ whole genome shotgun (WGS) entry which is preliminary data.</text>
</comment>
<protein>
    <submittedName>
        <fullName evidence="9">Site-specific recombinase, phage integrase family</fullName>
    </submittedName>
</protein>
<dbReference type="CDD" id="cd01189">
    <property type="entry name" value="INT_ICEBs1_C_like"/>
    <property type="match status" value="1"/>
</dbReference>
<accession>A0A136Q835</accession>
<dbReference type="Gene3D" id="1.10.443.10">
    <property type="entry name" value="Intergrase catalytic core"/>
    <property type="match status" value="1"/>
</dbReference>
<dbReference type="PANTHER" id="PTHR30349">
    <property type="entry name" value="PHAGE INTEGRASE-RELATED"/>
    <property type="match status" value="1"/>
</dbReference>
<dbReference type="InterPro" id="IPR002104">
    <property type="entry name" value="Integrase_catalytic"/>
</dbReference>
<dbReference type="Pfam" id="PF14659">
    <property type="entry name" value="Phage_int_SAM_3"/>
    <property type="match status" value="1"/>
</dbReference>
<dbReference type="InterPro" id="IPR013762">
    <property type="entry name" value="Integrase-like_cat_sf"/>
</dbReference>
<dbReference type="InterPro" id="IPR050090">
    <property type="entry name" value="Tyrosine_recombinase_XerCD"/>
</dbReference>
<dbReference type="InterPro" id="IPR004107">
    <property type="entry name" value="Integrase_SAM-like_N"/>
</dbReference>
<dbReference type="InterPro" id="IPR044068">
    <property type="entry name" value="CB"/>
</dbReference>
<proteinExistence type="inferred from homology"/>
<gene>
    <name evidence="9" type="ORF">HMPREF3293_00310</name>
</gene>
<dbReference type="KEGG" id="cmiu:B1H56_09735"/>
<evidence type="ECO:0000256" key="3">
    <source>
        <dbReference type="ARBA" id="ARBA00022908"/>
    </source>
</evidence>
<dbReference type="PROSITE" id="PS51898">
    <property type="entry name" value="TYR_RECOMBINASE"/>
    <property type="match status" value="1"/>
</dbReference>
<dbReference type="InterPro" id="IPR011010">
    <property type="entry name" value="DNA_brk_join_enz"/>
</dbReference>
<evidence type="ECO:0000313" key="9">
    <source>
        <dbReference type="EMBL" id="KXK66838.1"/>
    </source>
</evidence>
<feature type="domain" description="Tyr recombinase" evidence="7">
    <location>
        <begin position="168"/>
        <end position="370"/>
    </location>
</feature>
<evidence type="ECO:0000256" key="4">
    <source>
        <dbReference type="ARBA" id="ARBA00023125"/>
    </source>
</evidence>
<sequence>MPIYKMNGRRDGKQKYRVRINFIDALGKARQVDRVTYGSDEAKILELKLLQEIRHEAPAKRITLRELFDEYCEVRKNEIRESTLDKFKRIMEYHIMPELEHIKLEKLDTRLLAQWKLNMENKDISLHTKQAAFSVFRTLLNYAVKMEHISKNPLVRIGNFKSSGEIKKEMDFYTAEEFKKFISVARQNAQEAEKRGFLSEWDYYVFFAIAFYTGLRKGEIHGLQWKDISKGYLSVKRSVTQKLKGEDRETPPKNTASIRTLQMPIPLKKILDEHKKRWKQYDGFTSSFKVCGGTKSLRDTSIENHNKKFAQLAGVKKIRIHDFRHSHVSLLANSGINIQEIARRLGHSKIEMTWNTYSHLYPKEEEKAVEILNKIK</sequence>
<evidence type="ECO:0000259" key="7">
    <source>
        <dbReference type="PROSITE" id="PS51898"/>
    </source>
</evidence>
<dbReference type="EMBL" id="LSZW01000028">
    <property type="protein sequence ID" value="KXK66838.1"/>
    <property type="molecule type" value="Genomic_DNA"/>
</dbReference>
<dbReference type="InterPro" id="IPR010998">
    <property type="entry name" value="Integrase_recombinase_N"/>
</dbReference>
<dbReference type="PROSITE" id="PS51900">
    <property type="entry name" value="CB"/>
    <property type="match status" value="1"/>
</dbReference>
<evidence type="ECO:0000256" key="5">
    <source>
        <dbReference type="ARBA" id="ARBA00023172"/>
    </source>
</evidence>
<evidence type="ECO:0000256" key="6">
    <source>
        <dbReference type="PROSITE-ProRule" id="PRU01248"/>
    </source>
</evidence>
<evidence type="ECO:0000259" key="8">
    <source>
        <dbReference type="PROSITE" id="PS51900"/>
    </source>
</evidence>
<keyword evidence="10" id="KW-1185">Reference proteome</keyword>
<dbReference type="AlphaFoldDB" id="A0A136Q835"/>
<dbReference type="RefSeq" id="WP_066522578.1">
    <property type="nucleotide sequence ID" value="NZ_CABMOF010000009.1"/>
</dbReference>